<organism evidence="3 4">
    <name type="scientific">Trichosporon asahii var. asahii (strain CBS 8904)</name>
    <name type="common">Yeast</name>
    <dbReference type="NCBI Taxonomy" id="1220162"/>
    <lineage>
        <taxon>Eukaryota</taxon>
        <taxon>Fungi</taxon>
        <taxon>Dikarya</taxon>
        <taxon>Basidiomycota</taxon>
        <taxon>Agaricomycotina</taxon>
        <taxon>Tremellomycetes</taxon>
        <taxon>Trichosporonales</taxon>
        <taxon>Trichosporonaceae</taxon>
        <taxon>Trichosporon</taxon>
    </lineage>
</organism>
<dbReference type="EMBL" id="AMBO01000355">
    <property type="protein sequence ID" value="EKC99922.1"/>
    <property type="molecule type" value="Genomic_DNA"/>
</dbReference>
<evidence type="ECO:0000256" key="2">
    <source>
        <dbReference type="SAM" id="SignalP"/>
    </source>
</evidence>
<protein>
    <submittedName>
        <fullName evidence="3">Uncharacterized protein</fullName>
    </submittedName>
</protein>
<name>K1VTA5_TRIAC</name>
<proteinExistence type="predicted"/>
<keyword evidence="4" id="KW-1185">Reference proteome</keyword>
<dbReference type="AlphaFoldDB" id="K1VTA5"/>
<reference evidence="3 4" key="1">
    <citation type="journal article" date="2012" name="Eukaryot. Cell">
        <title>Genome sequence of the Trichosporon asahii environmental strain CBS 8904.</title>
        <authorList>
            <person name="Yang R.Y."/>
            <person name="Li H.T."/>
            <person name="Zhu H."/>
            <person name="Zhou G.P."/>
            <person name="Wang M."/>
            <person name="Wang L."/>
        </authorList>
    </citation>
    <scope>NUCLEOTIDE SEQUENCE [LARGE SCALE GENOMIC DNA]</scope>
    <source>
        <strain evidence="3 4">CBS 8904</strain>
    </source>
</reference>
<gene>
    <name evidence="3" type="ORF">A1Q2_05746</name>
</gene>
<feature type="chain" id="PRO_5013379696" evidence="2">
    <location>
        <begin position="16"/>
        <end position="119"/>
    </location>
</feature>
<comment type="caution">
    <text evidence="3">The sequence shown here is derived from an EMBL/GenBank/DDBJ whole genome shotgun (WGS) entry which is preliminary data.</text>
</comment>
<dbReference type="InParanoid" id="K1VTA5"/>
<keyword evidence="2" id="KW-0732">Signal</keyword>
<feature type="region of interest" description="Disordered" evidence="1">
    <location>
        <begin position="18"/>
        <end position="59"/>
    </location>
</feature>
<evidence type="ECO:0000313" key="3">
    <source>
        <dbReference type="EMBL" id="EKC99922.1"/>
    </source>
</evidence>
<feature type="compositionally biased region" description="Pro residues" evidence="1">
    <location>
        <begin position="18"/>
        <end position="30"/>
    </location>
</feature>
<feature type="signal peptide" evidence="2">
    <location>
        <begin position="1"/>
        <end position="15"/>
    </location>
</feature>
<dbReference type="HOGENOM" id="CLU_167047_0_0_1"/>
<evidence type="ECO:0000256" key="1">
    <source>
        <dbReference type="SAM" id="MobiDB-lite"/>
    </source>
</evidence>
<evidence type="ECO:0000313" key="4">
    <source>
        <dbReference type="Proteomes" id="UP000006757"/>
    </source>
</evidence>
<dbReference type="Proteomes" id="UP000006757">
    <property type="component" value="Unassembled WGS sequence"/>
</dbReference>
<sequence>MLILRLAALASLTAAVPLPNPKPDPLPEPAPLKVSHTWAMDESAPDSTDGEAAPAGPENAGWMFDWNKLLDWFRSHSSEVDAGQSLSLLALIACRRVLLPVLCLPLSSRPHAKFCYAQL</sequence>
<accession>K1VTA5</accession>
<feature type="compositionally biased region" description="Low complexity" evidence="1">
    <location>
        <begin position="50"/>
        <end position="59"/>
    </location>
</feature>